<dbReference type="Gene3D" id="1.10.150.240">
    <property type="entry name" value="Putative phosphatase, domain 2"/>
    <property type="match status" value="1"/>
</dbReference>
<sequence>MEIKNIIFDFGGVLMDWDPVYYYKDKFESKDAMDYFLENVCTHDWNIQQDAGRSLQEATEERVAKFPEYEKHIRDYYSEWEQMLKSDIYENTYLVGKLKEKSYPLYGLTNWSAETFGVAFRRYGVFQLFDGIVVSGEEKTIKPESKIYKILLERYQLKAEECLFIDDNLQNIEAAERLGFQTIHCPSGTNLKLALENLGLI</sequence>
<dbReference type="EMBL" id="UNSC01000002">
    <property type="protein sequence ID" value="SZD71542.1"/>
    <property type="molecule type" value="Genomic_DNA"/>
</dbReference>
<dbReference type="InterPro" id="IPR041492">
    <property type="entry name" value="HAD_2"/>
</dbReference>
<dbReference type="Pfam" id="PF13419">
    <property type="entry name" value="HAD_2"/>
    <property type="match status" value="1"/>
</dbReference>
<dbReference type="SFLD" id="SFLDS00003">
    <property type="entry name" value="Haloacid_Dehalogenase"/>
    <property type="match status" value="1"/>
</dbReference>
<reference evidence="1 2" key="1">
    <citation type="submission" date="2018-09" db="EMBL/GenBank/DDBJ databases">
        <authorList>
            <consortium name="Pathogen Informatics"/>
        </authorList>
    </citation>
    <scope>NUCLEOTIDE SEQUENCE [LARGE SCALE GENOMIC DNA]</scope>
    <source>
        <strain evidence="1 2">OH-22767</strain>
    </source>
</reference>
<accession>A0A383TV65</accession>
<keyword evidence="2" id="KW-1185">Reference proteome</keyword>
<dbReference type="OrthoDB" id="9797415at2"/>
<dbReference type="PANTHER" id="PTHR43611:SF3">
    <property type="entry name" value="FLAVIN MONONUCLEOTIDE HYDROLASE 1, CHLOROPLATIC"/>
    <property type="match status" value="1"/>
</dbReference>
<dbReference type="GO" id="GO:0016787">
    <property type="term" value="F:hydrolase activity"/>
    <property type="evidence" value="ECO:0007669"/>
    <property type="project" value="UniProtKB-KW"/>
</dbReference>
<organism evidence="1 2">
    <name type="scientific">Candidatus Ornithobacterium hominis</name>
    <dbReference type="NCBI Taxonomy" id="2497989"/>
    <lineage>
        <taxon>Bacteria</taxon>
        <taxon>Pseudomonadati</taxon>
        <taxon>Bacteroidota</taxon>
        <taxon>Flavobacteriia</taxon>
        <taxon>Flavobacteriales</taxon>
        <taxon>Weeksellaceae</taxon>
        <taxon>Ornithobacterium</taxon>
    </lineage>
</organism>
<name>A0A383TV65_9FLAO</name>
<evidence type="ECO:0000313" key="1">
    <source>
        <dbReference type="EMBL" id="SZD71542.1"/>
    </source>
</evidence>
<dbReference type="Proteomes" id="UP000262142">
    <property type="component" value="Unassembled WGS sequence"/>
</dbReference>
<dbReference type="CDD" id="cd02603">
    <property type="entry name" value="HAD_sEH-N_like"/>
    <property type="match status" value="1"/>
</dbReference>
<dbReference type="RefSeq" id="WP_119059049.1">
    <property type="nucleotide sequence ID" value="NZ_UNSC01000002.1"/>
</dbReference>
<evidence type="ECO:0000313" key="2">
    <source>
        <dbReference type="Proteomes" id="UP000262142"/>
    </source>
</evidence>
<dbReference type="SUPFAM" id="SSF56784">
    <property type="entry name" value="HAD-like"/>
    <property type="match status" value="1"/>
</dbReference>
<dbReference type="EC" id="3.1.3.-" evidence="1"/>
<proteinExistence type="predicted"/>
<dbReference type="InterPro" id="IPR023198">
    <property type="entry name" value="PGP-like_dom2"/>
</dbReference>
<dbReference type="InterPro" id="IPR023214">
    <property type="entry name" value="HAD_sf"/>
</dbReference>
<dbReference type="AlphaFoldDB" id="A0A383TV65"/>
<dbReference type="PANTHER" id="PTHR43611">
    <property type="entry name" value="ALPHA-D-GLUCOSE 1-PHOSPHATE PHOSPHATASE"/>
    <property type="match status" value="1"/>
</dbReference>
<dbReference type="NCBIfam" id="TIGR01509">
    <property type="entry name" value="HAD-SF-IA-v3"/>
    <property type="match status" value="1"/>
</dbReference>
<keyword evidence="1" id="KW-0378">Hydrolase</keyword>
<dbReference type="Gene3D" id="3.40.50.1000">
    <property type="entry name" value="HAD superfamily/HAD-like"/>
    <property type="match status" value="1"/>
</dbReference>
<dbReference type="SFLD" id="SFLDG01129">
    <property type="entry name" value="C1.5:_HAD__Beta-PGM__Phosphata"/>
    <property type="match status" value="1"/>
</dbReference>
<dbReference type="NCBIfam" id="TIGR01549">
    <property type="entry name" value="HAD-SF-IA-v1"/>
    <property type="match status" value="1"/>
</dbReference>
<protein>
    <submittedName>
        <fullName evidence="1">Phosphorylated carbohydrates phosphatase TM_1254</fullName>
        <ecNumber evidence="1">3.1.3.-</ecNumber>
    </submittedName>
</protein>
<gene>
    <name evidence="1" type="ORF">SAMEA104719789_00590</name>
</gene>
<dbReference type="InterPro" id="IPR036412">
    <property type="entry name" value="HAD-like_sf"/>
</dbReference>
<dbReference type="InterPro" id="IPR006439">
    <property type="entry name" value="HAD-SF_hydro_IA"/>
</dbReference>